<dbReference type="InterPro" id="IPR021139">
    <property type="entry name" value="NYN"/>
</dbReference>
<proteinExistence type="predicted"/>
<protein>
    <submittedName>
        <fullName evidence="2">NYN domain-containing protein</fullName>
    </submittedName>
</protein>
<keyword evidence="3" id="KW-1185">Reference proteome</keyword>
<accession>A0ABR9VJ57</accession>
<sequence length="565" mass="63732">MSNHERSLTTSDSALLNQIVSQVCQTIITIQQQQPELLMEKYRKVQWQKTANQSALSAKFTELLSQTRSREELINKLQLYLKAFLVPAALNVPIISELIAEIRNHNPVISDLNSCLNSTLFPALVPVGIGVLLLDAENLQLNINTEKFLGTICQCPIQVKIAFANWSNRGKLDVELHERGYDLIHVPAGRDNADGKMIAFGSSIHELYPKAKEVFVCSSDKVMTNLCNNLQQHGLTVYQVSQHGENINIFNNATGETIINSIKPLPEIPSIDQFVLQVKHLIKEEQKQTANYWIKLSQISKLYKTKYQINISNVIAKYLPGKRARDIFISYPADFVIHQVDDVGELYITLFEQQHFFQKEDINPAENNKNSQVKNNLLANSLTTKLDLEKAIKNIWSELSKESKNESFDITILASKFKQKYGKPITEQMKELQIGGTFAKFLQSCSDFQVQLKDNKWQVIKLNSPSSGSVLSSVSSTKINSAADLEKALKMILTELTKTANNNYVDIGILGIKFHQQYGKPITKQMKELQINGSFIKFLQSCNSFQIQQKGNKYKIVPSATMTSG</sequence>
<evidence type="ECO:0000259" key="1">
    <source>
        <dbReference type="Pfam" id="PF01936"/>
    </source>
</evidence>
<dbReference type="RefSeq" id="WP_193943974.1">
    <property type="nucleotide sequence ID" value="NZ_JADEWB010000181.1"/>
</dbReference>
<reference evidence="2 3" key="1">
    <citation type="submission" date="2020-10" db="EMBL/GenBank/DDBJ databases">
        <authorList>
            <person name="Castelo-Branco R."/>
            <person name="Eusebio N."/>
            <person name="Adriana R."/>
            <person name="Vieira A."/>
            <person name="Brugerolle De Fraissinette N."/>
            <person name="Rezende De Castro R."/>
            <person name="Schneider M.P."/>
            <person name="Vasconcelos V."/>
            <person name="Leao P.N."/>
        </authorList>
    </citation>
    <scope>NUCLEOTIDE SEQUENCE [LARGE SCALE GENOMIC DNA]</scope>
    <source>
        <strain evidence="2 3">LEGE 00250</strain>
    </source>
</reference>
<name>A0ABR9VJ57_9CYAN</name>
<comment type="caution">
    <text evidence="2">The sequence shown here is derived from an EMBL/GenBank/DDBJ whole genome shotgun (WGS) entry which is preliminary data.</text>
</comment>
<dbReference type="Proteomes" id="UP000606776">
    <property type="component" value="Unassembled WGS sequence"/>
</dbReference>
<dbReference type="Pfam" id="PF01936">
    <property type="entry name" value="NYN"/>
    <property type="match status" value="1"/>
</dbReference>
<organism evidence="2 3">
    <name type="scientific">Sphaerospermopsis aphanizomenoides LEGE 00250</name>
    <dbReference type="NCBI Taxonomy" id="2777972"/>
    <lineage>
        <taxon>Bacteria</taxon>
        <taxon>Bacillati</taxon>
        <taxon>Cyanobacteriota</taxon>
        <taxon>Cyanophyceae</taxon>
        <taxon>Nostocales</taxon>
        <taxon>Aphanizomenonaceae</taxon>
        <taxon>Sphaerospermopsis</taxon>
        <taxon>Sphaerospermopsis aphanizomenoides</taxon>
    </lineage>
</organism>
<evidence type="ECO:0000313" key="3">
    <source>
        <dbReference type="Proteomes" id="UP000606776"/>
    </source>
</evidence>
<evidence type="ECO:0000313" key="2">
    <source>
        <dbReference type="EMBL" id="MBE9238516.1"/>
    </source>
</evidence>
<dbReference type="EMBL" id="JADEWB010000181">
    <property type="protein sequence ID" value="MBE9238516.1"/>
    <property type="molecule type" value="Genomic_DNA"/>
</dbReference>
<gene>
    <name evidence="2" type="ORF">IQ227_21455</name>
</gene>
<feature type="domain" description="NYN" evidence="1">
    <location>
        <begin position="132"/>
        <end position="243"/>
    </location>
</feature>